<name>A7K8X9_9PHYC</name>
<proteinExistence type="predicted"/>
<evidence type="ECO:0000313" key="1">
    <source>
        <dbReference type="EMBL" id="ABT16503.1"/>
    </source>
</evidence>
<sequence length="77" mass="7987">MLVPTVLPLVPRISTIGTSARDITVVSSLSTIGTDTAFNRFLGTKVSPREGISSPRSFGGTVLYSTNGVVSTSKSTV</sequence>
<dbReference type="RefSeq" id="YP_001426850.1">
    <property type="nucleotide sequence ID" value="NC_008724.1"/>
</dbReference>
<gene>
    <name evidence="1" type="primary">z369L</name>
    <name evidence="1" type="ORF">ATCV1_z369L</name>
</gene>
<organism evidence="1 2">
    <name type="scientific">Chlorovirus heliozoae</name>
    <dbReference type="NCBI Taxonomy" id="322019"/>
    <lineage>
        <taxon>Viruses</taxon>
        <taxon>Varidnaviria</taxon>
        <taxon>Bamfordvirae</taxon>
        <taxon>Nucleocytoviricota</taxon>
        <taxon>Megaviricetes</taxon>
        <taxon>Algavirales</taxon>
        <taxon>Phycodnaviridae</taxon>
        <taxon>Chlorovirus</taxon>
    </lineage>
</organism>
<dbReference type="GeneID" id="5470931"/>
<dbReference type="Proteomes" id="UP000202420">
    <property type="component" value="Segment"/>
</dbReference>
<keyword evidence="2" id="KW-1185">Reference proteome</keyword>
<reference evidence="1 2" key="1">
    <citation type="submission" date="2006-09" db="EMBL/GenBank/DDBJ databases">
        <title>Sequence and annotation of the 288-kb ATCV-1 virus that infects an endosymbiotic Chlorella strain of the heliozoon Acanthocystis turfacea.</title>
        <authorList>
            <person name="Fitzgerald L.A."/>
            <person name="Graves M.V."/>
            <person name="Li X."/>
            <person name="Pfitzner A.J.P."/>
            <person name="Hartigan J."/>
            <person name="Van Etten J.L."/>
        </authorList>
    </citation>
    <scope>NUCLEOTIDE SEQUENCE [LARGE SCALE GENOMIC DNA]</scope>
    <source>
        <strain evidence="1 2">ATCV-1</strain>
    </source>
</reference>
<evidence type="ECO:0000313" key="2">
    <source>
        <dbReference type="Proteomes" id="UP000202420"/>
    </source>
</evidence>
<dbReference type="EMBL" id="EF101928">
    <property type="protein sequence ID" value="ABT16503.1"/>
    <property type="molecule type" value="Genomic_DNA"/>
</dbReference>
<protein>
    <submittedName>
        <fullName evidence="1">Uncharacterized protein z369L</fullName>
    </submittedName>
</protein>
<accession>A7K8X9</accession>
<dbReference type="KEGG" id="vg:5470931"/>